<reference evidence="1" key="1">
    <citation type="submission" date="2022-02" db="EMBL/GenBank/DDBJ databases">
        <authorList>
            <person name="Henning P.M."/>
            <person name="McCubbin A.G."/>
            <person name="Shore J.S."/>
        </authorList>
    </citation>
    <scope>NUCLEOTIDE SEQUENCE</scope>
    <source>
        <strain evidence="1">F60SS</strain>
        <tissue evidence="1">Leaves</tissue>
    </source>
</reference>
<dbReference type="EMBL" id="JAKUCV010004051">
    <property type="protein sequence ID" value="KAJ4836663.1"/>
    <property type="molecule type" value="Genomic_DNA"/>
</dbReference>
<organism evidence="1 2">
    <name type="scientific">Turnera subulata</name>
    <dbReference type="NCBI Taxonomy" id="218843"/>
    <lineage>
        <taxon>Eukaryota</taxon>
        <taxon>Viridiplantae</taxon>
        <taxon>Streptophyta</taxon>
        <taxon>Embryophyta</taxon>
        <taxon>Tracheophyta</taxon>
        <taxon>Spermatophyta</taxon>
        <taxon>Magnoliopsida</taxon>
        <taxon>eudicotyledons</taxon>
        <taxon>Gunneridae</taxon>
        <taxon>Pentapetalae</taxon>
        <taxon>rosids</taxon>
        <taxon>fabids</taxon>
        <taxon>Malpighiales</taxon>
        <taxon>Passifloraceae</taxon>
        <taxon>Turnera</taxon>
    </lineage>
</organism>
<protein>
    <submittedName>
        <fullName evidence="1">Uncharacterized protein</fullName>
    </submittedName>
</protein>
<gene>
    <name evidence="1" type="ORF">Tsubulata_005528</name>
</gene>
<keyword evidence="2" id="KW-1185">Reference proteome</keyword>
<comment type="caution">
    <text evidence="1">The sequence shown here is derived from an EMBL/GenBank/DDBJ whole genome shotgun (WGS) entry which is preliminary data.</text>
</comment>
<proteinExistence type="predicted"/>
<dbReference type="Proteomes" id="UP001141552">
    <property type="component" value="Unassembled WGS sequence"/>
</dbReference>
<evidence type="ECO:0000313" key="2">
    <source>
        <dbReference type="Proteomes" id="UP001141552"/>
    </source>
</evidence>
<feature type="non-terminal residue" evidence="1">
    <location>
        <position position="1"/>
    </location>
</feature>
<sequence length="64" mass="7288">SRRRRCIGEDEAGEASIWAWSGKRREEIERNNAGTIGEETPSNVPEKLESSRYDDVASMFKNSK</sequence>
<name>A0A9Q0FSF3_9ROSI</name>
<dbReference type="AlphaFoldDB" id="A0A9Q0FSF3"/>
<evidence type="ECO:0000313" key="1">
    <source>
        <dbReference type="EMBL" id="KAJ4836663.1"/>
    </source>
</evidence>
<reference evidence="1" key="2">
    <citation type="journal article" date="2023" name="Plants (Basel)">
        <title>Annotation of the Turnera subulata (Passifloraceae) Draft Genome Reveals the S-Locus Evolved after the Divergence of Turneroideae from Passifloroideae in a Stepwise Manner.</title>
        <authorList>
            <person name="Henning P.M."/>
            <person name="Roalson E.H."/>
            <person name="Mir W."/>
            <person name="McCubbin A.G."/>
            <person name="Shore J.S."/>
        </authorList>
    </citation>
    <scope>NUCLEOTIDE SEQUENCE</scope>
    <source>
        <strain evidence="1">F60SS</strain>
    </source>
</reference>
<accession>A0A9Q0FSF3</accession>